<evidence type="ECO:0000256" key="8">
    <source>
        <dbReference type="ARBA" id="ARBA00023136"/>
    </source>
</evidence>
<evidence type="ECO:0000256" key="12">
    <source>
        <dbReference type="SAM" id="Phobius"/>
    </source>
</evidence>
<gene>
    <name evidence="10 13" type="primary">psbZ</name>
    <name evidence="13" type="ORF">VPK24_12675</name>
</gene>
<name>A0ABW7CCD3_9CYAN</name>
<comment type="function">
    <text evidence="11">Controls the interaction of photosystem II (PSII) cores with the light-harvesting antenna, regulates electron flow through the 2 photosystem reaction centers. PSII is a light-driven water plastoquinone oxidoreductase, using light energy to abstract electrons from H(2)O, generating a proton gradient subsequently used for ATP formation.</text>
</comment>
<dbReference type="SUPFAM" id="SSF161055">
    <property type="entry name" value="PsbZ-like"/>
    <property type="match status" value="1"/>
</dbReference>
<evidence type="ECO:0000256" key="6">
    <source>
        <dbReference type="ARBA" id="ARBA00022989"/>
    </source>
</evidence>
<sequence>MTIAFQLVLFALVALSLVLVVGVPVAYALPQSWDRSKPLLYLGSGVWFLLVIAVAVLNFFVA</sequence>
<keyword evidence="7 10" id="KW-0793">Thylakoid</keyword>
<dbReference type="PANTHER" id="PTHR34971">
    <property type="entry name" value="PHOTOSYSTEM II REACTION CENTER PROTEIN Z"/>
    <property type="match status" value="1"/>
</dbReference>
<dbReference type="InterPro" id="IPR002644">
    <property type="entry name" value="PSII_PsbZ"/>
</dbReference>
<evidence type="ECO:0000256" key="2">
    <source>
        <dbReference type="ARBA" id="ARBA00008367"/>
    </source>
</evidence>
<evidence type="ECO:0000256" key="5">
    <source>
        <dbReference type="ARBA" id="ARBA00022692"/>
    </source>
</evidence>
<dbReference type="InterPro" id="IPR036512">
    <property type="entry name" value="PSII_PsbZ_sf"/>
</dbReference>
<reference evidence="14" key="1">
    <citation type="journal article" date="2024" name="Algal Res.">
        <title>Biochemical, toxicological and genomic investigation of a high-biomass producing Limnothrix strain isolated from Italian shallow drinking water reservoir.</title>
        <authorList>
            <person name="Simonazzi M."/>
            <person name="Shishido T.K."/>
            <person name="Delbaje E."/>
            <person name="Wahlsten M."/>
            <person name="Fewer D.P."/>
            <person name="Sivonen K."/>
            <person name="Pezzolesi L."/>
            <person name="Pistocchi R."/>
        </authorList>
    </citation>
    <scope>NUCLEOTIDE SEQUENCE [LARGE SCALE GENOMIC DNA]</scope>
    <source>
        <strain evidence="14">LRLZ20PSL1</strain>
    </source>
</reference>
<dbReference type="Proteomes" id="UP001604335">
    <property type="component" value="Unassembled WGS sequence"/>
</dbReference>
<evidence type="ECO:0000256" key="1">
    <source>
        <dbReference type="ARBA" id="ARBA00004141"/>
    </source>
</evidence>
<evidence type="ECO:0000256" key="9">
    <source>
        <dbReference type="ARBA" id="ARBA00023276"/>
    </source>
</evidence>
<keyword evidence="6 10" id="KW-1133">Transmembrane helix</keyword>
<keyword evidence="9 10" id="KW-0604">Photosystem II</keyword>
<protein>
    <recommendedName>
        <fullName evidence="10 11">Photosystem II reaction center protein Z</fullName>
        <shortName evidence="10">PSII-Z</shortName>
    </recommendedName>
</protein>
<dbReference type="NCBIfam" id="TIGR03043">
    <property type="entry name" value="PS_II_psbZ"/>
    <property type="match status" value="1"/>
</dbReference>
<comment type="subcellular location">
    <subcellularLocation>
        <location evidence="10">Cellular thylakoid membrane</location>
        <topology evidence="10">Multi-pass membrane protein</topology>
    </subcellularLocation>
    <subcellularLocation>
        <location evidence="1">Membrane</location>
        <topology evidence="1">Multi-pass membrane protein</topology>
    </subcellularLocation>
</comment>
<feature type="transmembrane region" description="Helical" evidence="12">
    <location>
        <begin position="38"/>
        <end position="61"/>
    </location>
</feature>
<keyword evidence="3 10" id="KW-0674">Reaction center</keyword>
<dbReference type="PANTHER" id="PTHR34971:SF2">
    <property type="entry name" value="PHOTOSYSTEM II REACTION CENTER PROTEIN Z"/>
    <property type="match status" value="1"/>
</dbReference>
<evidence type="ECO:0000256" key="11">
    <source>
        <dbReference type="RuleBase" id="RU003472"/>
    </source>
</evidence>
<evidence type="ECO:0000313" key="13">
    <source>
        <dbReference type="EMBL" id="MFG3818498.1"/>
    </source>
</evidence>
<evidence type="ECO:0000256" key="7">
    <source>
        <dbReference type="ARBA" id="ARBA00023078"/>
    </source>
</evidence>
<dbReference type="RefSeq" id="WP_099532929.1">
    <property type="nucleotide sequence ID" value="NZ_JAZAQF010000078.1"/>
</dbReference>
<keyword evidence="8 10" id="KW-0472">Membrane</keyword>
<accession>A0ABW7CCD3</accession>
<proteinExistence type="inferred from homology"/>
<dbReference type="EMBL" id="JAZAQF010000078">
    <property type="protein sequence ID" value="MFG3818498.1"/>
    <property type="molecule type" value="Genomic_DNA"/>
</dbReference>
<evidence type="ECO:0000256" key="10">
    <source>
        <dbReference type="HAMAP-Rule" id="MF_00644"/>
    </source>
</evidence>
<keyword evidence="4 10" id="KW-0602">Photosynthesis</keyword>
<evidence type="ECO:0000256" key="3">
    <source>
        <dbReference type="ARBA" id="ARBA00022469"/>
    </source>
</evidence>
<dbReference type="Gene3D" id="1.10.287.740">
    <property type="entry name" value="Photosystem II PsbZ, reaction centre"/>
    <property type="match status" value="1"/>
</dbReference>
<comment type="function">
    <text evidence="10">May control the interaction of photosystem II (PSII) cores with the light-harvesting antenna, regulates electron flow through the 2 photosystem reaction centers. PSII is a light-driven water plastoquinone oxidoreductase, using light energy to abstract electrons from H(2)O, generating a proton gradient subsequently used for ATP formation.</text>
</comment>
<comment type="caution">
    <text evidence="13">The sequence shown here is derived from an EMBL/GenBank/DDBJ whole genome shotgun (WGS) entry which is preliminary data.</text>
</comment>
<evidence type="ECO:0000256" key="4">
    <source>
        <dbReference type="ARBA" id="ARBA00022531"/>
    </source>
</evidence>
<comment type="similarity">
    <text evidence="2 10 11">Belongs to the PsbZ family.</text>
</comment>
<comment type="subunit">
    <text evidence="10">PSII is composed of 1 copy each of membrane proteins PsbA, PsbB, PsbC, PsbD, PsbE, PsbF, PsbH, PsbI, PsbJ, PsbK, PsbL, PsbM, PsbT, PsbX, PsbY, PsbZ, Psb30/Ycf12, peripheral proteins PsbO, CyanoQ (PsbQ), PsbU, PsbV and a large number of cofactors. It forms dimeric complexes.</text>
</comment>
<evidence type="ECO:0000313" key="14">
    <source>
        <dbReference type="Proteomes" id="UP001604335"/>
    </source>
</evidence>
<keyword evidence="5 10" id="KW-0812">Transmembrane</keyword>
<keyword evidence="14" id="KW-1185">Reference proteome</keyword>
<organism evidence="13 14">
    <name type="scientific">Limnothrix redekei LRLZ20PSL1</name>
    <dbReference type="NCBI Taxonomy" id="3112953"/>
    <lineage>
        <taxon>Bacteria</taxon>
        <taxon>Bacillati</taxon>
        <taxon>Cyanobacteriota</taxon>
        <taxon>Cyanophyceae</taxon>
        <taxon>Pseudanabaenales</taxon>
        <taxon>Pseudanabaenaceae</taxon>
        <taxon>Limnothrix</taxon>
    </lineage>
</organism>
<dbReference type="Pfam" id="PF01737">
    <property type="entry name" value="Ycf9"/>
    <property type="match status" value="1"/>
</dbReference>
<dbReference type="HAMAP" id="MF_00644">
    <property type="entry name" value="PSII_PsbZ"/>
    <property type="match status" value="1"/>
</dbReference>